<feature type="transmembrane region" description="Helical" evidence="1">
    <location>
        <begin position="105"/>
        <end position="121"/>
    </location>
</feature>
<keyword evidence="1" id="KW-0472">Membrane</keyword>
<feature type="signal peptide" evidence="2">
    <location>
        <begin position="1"/>
        <end position="29"/>
    </location>
</feature>
<comment type="caution">
    <text evidence="3">The sequence shown here is derived from an EMBL/GenBank/DDBJ whole genome shotgun (WGS) entry which is preliminary data.</text>
</comment>
<feature type="transmembrane region" description="Helical" evidence="1">
    <location>
        <begin position="166"/>
        <end position="190"/>
    </location>
</feature>
<keyword evidence="1" id="KW-1133">Transmembrane helix</keyword>
<feature type="chain" id="PRO_5037203340" description="HupE/UreJ family protein" evidence="2">
    <location>
        <begin position="30"/>
        <end position="355"/>
    </location>
</feature>
<proteinExistence type="predicted"/>
<evidence type="ECO:0000313" key="3">
    <source>
        <dbReference type="EMBL" id="GIG47131.1"/>
    </source>
</evidence>
<evidence type="ECO:0000256" key="2">
    <source>
        <dbReference type="SAM" id="SignalP"/>
    </source>
</evidence>
<dbReference type="EMBL" id="BONQ01000081">
    <property type="protein sequence ID" value="GIG47131.1"/>
    <property type="molecule type" value="Genomic_DNA"/>
</dbReference>
<keyword evidence="1" id="KW-0812">Transmembrane</keyword>
<evidence type="ECO:0000256" key="1">
    <source>
        <dbReference type="SAM" id="Phobius"/>
    </source>
</evidence>
<organism evidence="3 4">
    <name type="scientific">Dactylosporangium siamense</name>
    <dbReference type="NCBI Taxonomy" id="685454"/>
    <lineage>
        <taxon>Bacteria</taxon>
        <taxon>Bacillati</taxon>
        <taxon>Actinomycetota</taxon>
        <taxon>Actinomycetes</taxon>
        <taxon>Micromonosporales</taxon>
        <taxon>Micromonosporaceae</taxon>
        <taxon>Dactylosporangium</taxon>
    </lineage>
</organism>
<feature type="transmembrane region" description="Helical" evidence="1">
    <location>
        <begin position="202"/>
        <end position="220"/>
    </location>
</feature>
<dbReference type="InterPro" id="IPR021454">
    <property type="entry name" value="DUF3105"/>
</dbReference>
<dbReference type="InterPro" id="IPR032809">
    <property type="entry name" value="Put_HupE_UreJ"/>
</dbReference>
<gene>
    <name evidence="3" type="ORF">Dsi01nite_051720</name>
</gene>
<dbReference type="RefSeq" id="WP_203848870.1">
    <property type="nucleotide sequence ID" value="NZ_BAAAVW010000017.1"/>
</dbReference>
<accession>A0A919PM11</accession>
<feature type="transmembrane region" description="Helical" evidence="1">
    <location>
        <begin position="73"/>
        <end position="93"/>
    </location>
</feature>
<reference evidence="3" key="1">
    <citation type="submission" date="2021-01" db="EMBL/GenBank/DDBJ databases">
        <title>Whole genome shotgun sequence of Dactylosporangium siamense NBRC 106093.</title>
        <authorList>
            <person name="Komaki H."/>
            <person name="Tamura T."/>
        </authorList>
    </citation>
    <scope>NUCLEOTIDE SEQUENCE</scope>
    <source>
        <strain evidence="3">NBRC 106093</strain>
    </source>
</reference>
<keyword evidence="4" id="KW-1185">Reference proteome</keyword>
<sequence>MPYRRALRAVIGLGLALTFVLTVPSTASAHGVDGAGKTIPEFVWLGITHMLLGWDHLLFVAGVALIAGQARRAAGLISLFALGHSVTLIAASLAEWRISPVKVDLVIGLSVVFVGAVALFARPKTPMHWRWFAGAVAGFGLIHGLGLSTRLQDIDVHGLGSLGRIVAFNVGIEVGQVLALLAVAIIASYLPAKLTSDQAQRVASVGLIVLGFLAAGLVLLDRANRPDPLPAAASGPCAAGERQDTLPYGAGGHPARDFYEPAETAPLKDFGHVLGDGHVIVQYQPALPAEQLAELRTYITGPAGGKVSAGPRPDQAALLTATHVRGTLTCSAYDLPALQQFVKAWFADPRSKTAE</sequence>
<feature type="transmembrane region" description="Helical" evidence="1">
    <location>
        <begin position="128"/>
        <end position="146"/>
    </location>
</feature>
<protein>
    <recommendedName>
        <fullName evidence="5">HupE/UreJ family protein</fullName>
    </recommendedName>
</protein>
<keyword evidence="2" id="KW-0732">Signal</keyword>
<dbReference type="Pfam" id="PF11303">
    <property type="entry name" value="DUF3105"/>
    <property type="match status" value="1"/>
</dbReference>
<dbReference type="Pfam" id="PF13795">
    <property type="entry name" value="HupE_UreJ_2"/>
    <property type="match status" value="1"/>
</dbReference>
<feature type="transmembrane region" description="Helical" evidence="1">
    <location>
        <begin position="45"/>
        <end position="66"/>
    </location>
</feature>
<dbReference type="Proteomes" id="UP000660611">
    <property type="component" value="Unassembled WGS sequence"/>
</dbReference>
<name>A0A919PM11_9ACTN</name>
<dbReference type="AlphaFoldDB" id="A0A919PM11"/>
<evidence type="ECO:0008006" key="5">
    <source>
        <dbReference type="Google" id="ProtNLM"/>
    </source>
</evidence>
<evidence type="ECO:0000313" key="4">
    <source>
        <dbReference type="Proteomes" id="UP000660611"/>
    </source>
</evidence>